<keyword evidence="6 9" id="KW-0119">Carbohydrate metabolism</keyword>
<comment type="catalytic activity">
    <reaction evidence="1 9">
        <text>Endohydrolysis of (1-&gt;4)-beta-D-xylosidic linkages in xylans.</text>
        <dbReference type="EC" id="3.2.1.8"/>
    </reaction>
</comment>
<dbReference type="Gene3D" id="3.20.20.80">
    <property type="entry name" value="Glycosidases"/>
    <property type="match status" value="1"/>
</dbReference>
<evidence type="ECO:0000259" key="10">
    <source>
        <dbReference type="PROSITE" id="PS51760"/>
    </source>
</evidence>
<reference evidence="11 12" key="1">
    <citation type="submission" date="2019-04" db="EMBL/GenBank/DDBJ databases">
        <title>Pedobacter sp. AR-3-17 sp. nov., isolated from Arctic soil.</title>
        <authorList>
            <person name="Dahal R.H."/>
            <person name="Kim D.-U."/>
        </authorList>
    </citation>
    <scope>NUCLEOTIDE SEQUENCE [LARGE SCALE GENOMIC DNA]</scope>
    <source>
        <strain evidence="11 12">AR-3-17</strain>
    </source>
</reference>
<evidence type="ECO:0000256" key="4">
    <source>
        <dbReference type="ARBA" id="ARBA00022729"/>
    </source>
</evidence>
<evidence type="ECO:0000256" key="6">
    <source>
        <dbReference type="ARBA" id="ARBA00023277"/>
    </source>
</evidence>
<dbReference type="EC" id="3.2.1.8" evidence="9"/>
<dbReference type="InterPro" id="IPR001000">
    <property type="entry name" value="GH10_dom"/>
</dbReference>
<dbReference type="Pfam" id="PF00331">
    <property type="entry name" value="Glyco_hydro_10"/>
    <property type="match status" value="1"/>
</dbReference>
<evidence type="ECO:0000256" key="9">
    <source>
        <dbReference type="RuleBase" id="RU361174"/>
    </source>
</evidence>
<dbReference type="PANTHER" id="PTHR31490">
    <property type="entry name" value="GLYCOSYL HYDROLASE"/>
    <property type="match status" value="1"/>
</dbReference>
<dbReference type="GO" id="GO:0045493">
    <property type="term" value="P:xylan catabolic process"/>
    <property type="evidence" value="ECO:0007669"/>
    <property type="project" value="UniProtKB-KW"/>
</dbReference>
<dbReference type="SUPFAM" id="SSF51445">
    <property type="entry name" value="(Trans)glycosidases"/>
    <property type="match status" value="1"/>
</dbReference>
<dbReference type="InterPro" id="IPR044846">
    <property type="entry name" value="GH10"/>
</dbReference>
<dbReference type="OrthoDB" id="1032269at2"/>
<feature type="domain" description="GH10" evidence="10">
    <location>
        <begin position="42"/>
        <end position="363"/>
    </location>
</feature>
<dbReference type="SMART" id="SM00633">
    <property type="entry name" value="Glyco_10"/>
    <property type="match status" value="1"/>
</dbReference>
<dbReference type="PANTHER" id="PTHR31490:SF88">
    <property type="entry name" value="BETA-XYLANASE"/>
    <property type="match status" value="1"/>
</dbReference>
<dbReference type="PROSITE" id="PS51760">
    <property type="entry name" value="GH10_2"/>
    <property type="match status" value="1"/>
</dbReference>
<dbReference type="InterPro" id="IPR017853">
    <property type="entry name" value="GH"/>
</dbReference>
<dbReference type="PRINTS" id="PR00134">
    <property type="entry name" value="GLHYDRLASE10"/>
</dbReference>
<comment type="similarity">
    <text evidence="2 9">Belongs to the glycosyl hydrolase 10 (cellulase F) family.</text>
</comment>
<comment type="caution">
    <text evidence="11">The sequence shown here is derived from an EMBL/GenBank/DDBJ whole genome shotgun (WGS) entry which is preliminary data.</text>
</comment>
<name>A0A4V5P0A5_9SPHI</name>
<evidence type="ECO:0000256" key="1">
    <source>
        <dbReference type="ARBA" id="ARBA00000681"/>
    </source>
</evidence>
<evidence type="ECO:0000256" key="7">
    <source>
        <dbReference type="ARBA" id="ARBA00023295"/>
    </source>
</evidence>
<evidence type="ECO:0000313" key="11">
    <source>
        <dbReference type="EMBL" id="TKB96920.1"/>
    </source>
</evidence>
<organism evidence="11 12">
    <name type="scientific">Pedobacter cryophilus</name>
    <dbReference type="NCBI Taxonomy" id="2571271"/>
    <lineage>
        <taxon>Bacteria</taxon>
        <taxon>Pseudomonadati</taxon>
        <taxon>Bacteroidota</taxon>
        <taxon>Sphingobacteriia</taxon>
        <taxon>Sphingobacteriales</taxon>
        <taxon>Sphingobacteriaceae</taxon>
        <taxon>Pedobacter</taxon>
    </lineage>
</organism>
<evidence type="ECO:0000313" key="12">
    <source>
        <dbReference type="Proteomes" id="UP000308181"/>
    </source>
</evidence>
<proteinExistence type="inferred from homology"/>
<evidence type="ECO:0000256" key="3">
    <source>
        <dbReference type="ARBA" id="ARBA00022651"/>
    </source>
</evidence>
<keyword evidence="12" id="KW-1185">Reference proteome</keyword>
<dbReference type="AlphaFoldDB" id="A0A4V5P0A5"/>
<dbReference type="PROSITE" id="PS51257">
    <property type="entry name" value="PROKAR_LIPOPROTEIN"/>
    <property type="match status" value="1"/>
</dbReference>
<keyword evidence="7 9" id="KW-0326">Glycosidase</keyword>
<dbReference type="RefSeq" id="WP_136826884.1">
    <property type="nucleotide sequence ID" value="NZ_SWBP01000004.1"/>
</dbReference>
<keyword evidence="5 9" id="KW-0378">Hydrolase</keyword>
<sequence>MKKSIFYIGILLIFSAACKKTINDKPVVVNPPVVVIPPVVTTQKLTELANFKIGAAVKMANITGEAAYSNTLKGEFNQLTAEFEMKMNFIWTSENNYDFSKVDYLVNYAQQNNMTVHGHALLWYQSFPDWFKNANYDTVAFESKVKVYIETVVGRYKGKIRSWDVANEIFNDDGTMRIESQIQGKFKDPVGFVGRCFKYAAAADPDCKLFYNDYSVVLASGKRNAMKNMAIRFKNTGVPIHGLGDQFHYRISTSQTTINNGFADLVSTGLLIHLSEIDCKVNVNNSPTYVLNSTDLQKQSDFYKNTAKLYNAIPANQKFGMTMWGITDKNTWLRDSGNGNKEYPLLFDEVYAKKPAYAGFLEGLK</sequence>
<dbReference type="EMBL" id="SWBP01000004">
    <property type="protein sequence ID" value="TKB96920.1"/>
    <property type="molecule type" value="Genomic_DNA"/>
</dbReference>
<dbReference type="GO" id="GO:0031176">
    <property type="term" value="F:endo-1,4-beta-xylanase activity"/>
    <property type="evidence" value="ECO:0007669"/>
    <property type="project" value="UniProtKB-EC"/>
</dbReference>
<protein>
    <recommendedName>
        <fullName evidence="9">Beta-xylanase</fullName>
        <ecNumber evidence="9">3.2.1.8</ecNumber>
    </recommendedName>
</protein>
<evidence type="ECO:0000256" key="8">
    <source>
        <dbReference type="ARBA" id="ARBA00023326"/>
    </source>
</evidence>
<evidence type="ECO:0000256" key="5">
    <source>
        <dbReference type="ARBA" id="ARBA00022801"/>
    </source>
</evidence>
<keyword evidence="3 11" id="KW-0858">Xylan degradation</keyword>
<keyword evidence="8 9" id="KW-0624">Polysaccharide degradation</keyword>
<accession>A0A4V5P0A5</accession>
<keyword evidence="4" id="KW-0732">Signal</keyword>
<evidence type="ECO:0000256" key="2">
    <source>
        <dbReference type="ARBA" id="ARBA00007495"/>
    </source>
</evidence>
<dbReference type="Proteomes" id="UP000308181">
    <property type="component" value="Unassembled WGS sequence"/>
</dbReference>
<gene>
    <name evidence="11" type="ORF">FA046_12655</name>
</gene>